<feature type="compositionally biased region" description="Polar residues" evidence="1">
    <location>
        <begin position="80"/>
        <end position="90"/>
    </location>
</feature>
<feature type="region of interest" description="Disordered" evidence="1">
    <location>
        <begin position="66"/>
        <end position="90"/>
    </location>
</feature>
<accession>A0A833RMT6</accession>
<name>A0A833RMT6_PHYIN</name>
<proteinExistence type="predicted"/>
<gene>
    <name evidence="2" type="ORF">GN244_ATG20293</name>
</gene>
<dbReference type="Proteomes" id="UP000602510">
    <property type="component" value="Unassembled WGS sequence"/>
</dbReference>
<evidence type="ECO:0000313" key="2">
    <source>
        <dbReference type="EMBL" id="KAF4028062.1"/>
    </source>
</evidence>
<protein>
    <submittedName>
        <fullName evidence="2">Uncharacterized protein</fullName>
    </submittedName>
</protein>
<comment type="caution">
    <text evidence="2">The sequence shown here is derived from an EMBL/GenBank/DDBJ whole genome shotgun (WGS) entry which is preliminary data.</text>
</comment>
<evidence type="ECO:0000313" key="3">
    <source>
        <dbReference type="Proteomes" id="UP000602510"/>
    </source>
</evidence>
<dbReference type="EMBL" id="WSZM01001167">
    <property type="protein sequence ID" value="KAF4028062.1"/>
    <property type="molecule type" value="Genomic_DNA"/>
</dbReference>
<reference evidence="2" key="1">
    <citation type="submission" date="2020-04" db="EMBL/GenBank/DDBJ databases">
        <title>Hybrid Assembly of Korean Phytophthora infestans isolates.</title>
        <authorList>
            <person name="Prokchorchik M."/>
            <person name="Lee Y."/>
            <person name="Seo J."/>
            <person name="Cho J.-H."/>
            <person name="Park Y.-E."/>
            <person name="Jang D.-C."/>
            <person name="Im J.-S."/>
            <person name="Choi J.-G."/>
            <person name="Park H.-J."/>
            <person name="Lee G.-B."/>
            <person name="Lee Y.-G."/>
            <person name="Hong S.-Y."/>
            <person name="Cho K."/>
            <person name="Sohn K.H."/>
        </authorList>
    </citation>
    <scope>NUCLEOTIDE SEQUENCE</scope>
    <source>
        <strain evidence="2">KR_1_A1</strain>
    </source>
</reference>
<keyword evidence="3" id="KW-1185">Reference proteome</keyword>
<sequence length="90" mass="9422">MIGNYSLTQHAVASEAGSEMCASQQAETAVDSLIAAALKELRDESKYYNIADRDGSELIAVHVGSEVDEAEDSDCGAGSQPDQSESIVGK</sequence>
<organism evidence="2 3">
    <name type="scientific">Phytophthora infestans</name>
    <name type="common">Potato late blight agent</name>
    <name type="synonym">Botrytis infestans</name>
    <dbReference type="NCBI Taxonomy" id="4787"/>
    <lineage>
        <taxon>Eukaryota</taxon>
        <taxon>Sar</taxon>
        <taxon>Stramenopiles</taxon>
        <taxon>Oomycota</taxon>
        <taxon>Peronosporomycetes</taxon>
        <taxon>Peronosporales</taxon>
        <taxon>Peronosporaceae</taxon>
        <taxon>Phytophthora</taxon>
    </lineage>
</organism>
<evidence type="ECO:0000256" key="1">
    <source>
        <dbReference type="SAM" id="MobiDB-lite"/>
    </source>
</evidence>
<dbReference type="AlphaFoldDB" id="A0A833RMT6"/>